<dbReference type="RefSeq" id="WP_015642171.1">
    <property type="nucleotide sequence ID" value="NC_021219.1"/>
</dbReference>
<dbReference type="EMBL" id="CP005957">
    <property type="protein sequence ID" value="AGL62721.1"/>
    <property type="molecule type" value="Genomic_DNA"/>
</dbReference>
<sequence>MKLTLVTPRATEKAYRLITVQNTYIFDVPLDANKQEIKDAVEAQFDKTKVASVTTLVQSGKSIRFNRGKRRYPGTTTRQDTKKAYVTLSEGKIKVFDTDEKKEEKK</sequence>
<dbReference type="GO" id="GO:0019843">
    <property type="term" value="F:rRNA binding"/>
    <property type="evidence" value="ECO:0007669"/>
    <property type="project" value="UniProtKB-UniRule"/>
</dbReference>
<dbReference type="GO" id="GO:0005840">
    <property type="term" value="C:ribosome"/>
    <property type="evidence" value="ECO:0007669"/>
    <property type="project" value="UniProtKB-KW"/>
</dbReference>
<name>R4PZP0_9BACT</name>
<dbReference type="AlphaFoldDB" id="R4PZP0"/>
<comment type="function">
    <text evidence="4">One of the early assembly proteins it binds 23S rRNA. One of the proteins that surrounds the polypeptide exit tunnel on the outside of the ribosome. Forms the main docking site for trigger factor binding to the ribosome.</text>
</comment>
<evidence type="ECO:0000313" key="6">
    <source>
        <dbReference type="Proteomes" id="UP000013893"/>
    </source>
</evidence>
<dbReference type="GO" id="GO:0003735">
    <property type="term" value="F:structural constituent of ribosome"/>
    <property type="evidence" value="ECO:0007669"/>
    <property type="project" value="InterPro"/>
</dbReference>
<dbReference type="OrthoDB" id="9793353at2"/>
<gene>
    <name evidence="4 5" type="primary">rplW</name>
    <name evidence="5" type="ORF">L336_1022</name>
</gene>
<keyword evidence="4" id="KW-0694">RNA-binding</keyword>
<dbReference type="HAMAP" id="MF_01369_B">
    <property type="entry name" value="Ribosomal_uL23_B"/>
    <property type="match status" value="1"/>
</dbReference>
<accession>R4PZP0</accession>
<proteinExistence type="inferred from homology"/>
<keyword evidence="4" id="KW-0699">rRNA-binding</keyword>
<keyword evidence="3 4" id="KW-0687">Ribonucleoprotein</keyword>
<dbReference type="HOGENOM" id="CLU_037562_3_1_0"/>
<dbReference type="PANTHER" id="PTHR11620">
    <property type="entry name" value="60S RIBOSOMAL PROTEIN L23A"/>
    <property type="match status" value="1"/>
</dbReference>
<dbReference type="InterPro" id="IPR013025">
    <property type="entry name" value="Ribosomal_uL23-like"/>
</dbReference>
<dbReference type="GO" id="GO:0006412">
    <property type="term" value="P:translation"/>
    <property type="evidence" value="ECO:0007669"/>
    <property type="project" value="UniProtKB-UniRule"/>
</dbReference>
<evidence type="ECO:0000256" key="2">
    <source>
        <dbReference type="ARBA" id="ARBA00022980"/>
    </source>
</evidence>
<comment type="similarity">
    <text evidence="1 4">Belongs to the universal ribosomal protein uL23 family.</text>
</comment>
<dbReference type="Pfam" id="PF00276">
    <property type="entry name" value="Ribosomal_L23"/>
    <property type="match status" value="1"/>
</dbReference>
<reference evidence="5 6" key="1">
    <citation type="journal article" date="2013" name="Nat. Biotechnol.">
        <title>Genome sequences of rare, uncultured bacteria obtained by differential coverage binning of multiple metagenomes.</title>
        <authorList>
            <person name="Albertsen M."/>
            <person name="Hugenholtz P."/>
            <person name="Skarshewski A."/>
            <person name="Nielsen K.L."/>
            <person name="Tyson G.W."/>
            <person name="Nielsen P.H."/>
        </authorList>
    </citation>
    <scope>NUCLEOTIDE SEQUENCE [LARGE SCALE GENOMIC DNA]</scope>
    <source>
        <strain evidence="5">TM71</strain>
    </source>
</reference>
<dbReference type="KEGG" id="saal:L336_1022"/>
<comment type="subunit">
    <text evidence="4">Part of the 50S ribosomal subunit. Contacts protein L29, and trigger factor when it is bound to the ribosome.</text>
</comment>
<evidence type="ECO:0000313" key="5">
    <source>
        <dbReference type="EMBL" id="AGL62721.1"/>
    </source>
</evidence>
<dbReference type="InterPro" id="IPR012677">
    <property type="entry name" value="Nucleotide-bd_a/b_plait_sf"/>
</dbReference>
<keyword evidence="2 4" id="KW-0689">Ribosomal protein</keyword>
<dbReference type="InterPro" id="IPR012678">
    <property type="entry name" value="Ribosomal_uL23/eL15/eS24_sf"/>
</dbReference>
<keyword evidence="6" id="KW-1185">Reference proteome</keyword>
<dbReference type="SUPFAM" id="SSF54189">
    <property type="entry name" value="Ribosomal proteins S24e, L23 and L15e"/>
    <property type="match status" value="1"/>
</dbReference>
<evidence type="ECO:0000256" key="3">
    <source>
        <dbReference type="ARBA" id="ARBA00023274"/>
    </source>
</evidence>
<dbReference type="GO" id="GO:1990904">
    <property type="term" value="C:ribonucleoprotein complex"/>
    <property type="evidence" value="ECO:0007669"/>
    <property type="project" value="UniProtKB-KW"/>
</dbReference>
<evidence type="ECO:0000256" key="1">
    <source>
        <dbReference type="ARBA" id="ARBA00006700"/>
    </source>
</evidence>
<dbReference type="Proteomes" id="UP000013893">
    <property type="component" value="Chromosome"/>
</dbReference>
<organism evidence="5 6">
    <name type="scientific">Candidatus Saccharimonas aalborgensis</name>
    <dbReference type="NCBI Taxonomy" id="1332188"/>
    <lineage>
        <taxon>Bacteria</taxon>
        <taxon>Candidatus Saccharimonadota</taxon>
        <taxon>Candidatus Saccharimonadia</taxon>
        <taxon>Candidatus Saccharimonadales</taxon>
        <taxon>Candidatus Saccharimonadaceae</taxon>
        <taxon>Candidatus Saccharimonas</taxon>
    </lineage>
</organism>
<dbReference type="Gene3D" id="3.30.70.330">
    <property type="match status" value="1"/>
</dbReference>
<evidence type="ECO:0000256" key="4">
    <source>
        <dbReference type="HAMAP-Rule" id="MF_01369"/>
    </source>
</evidence>
<protein>
    <recommendedName>
        <fullName evidence="4">Large ribosomal subunit protein uL23</fullName>
    </recommendedName>
</protein>
<dbReference type="STRING" id="1332188.L336_1022"/>